<protein>
    <submittedName>
        <fullName evidence="1">Uncharacterized protein</fullName>
    </submittedName>
</protein>
<gene>
    <name evidence="1" type="ORF">KIN20_011183</name>
</gene>
<dbReference type="Proteomes" id="UP001196413">
    <property type="component" value="Unassembled WGS sequence"/>
</dbReference>
<organism evidence="1 2">
    <name type="scientific">Parelaphostrongylus tenuis</name>
    <name type="common">Meningeal worm</name>
    <dbReference type="NCBI Taxonomy" id="148309"/>
    <lineage>
        <taxon>Eukaryota</taxon>
        <taxon>Metazoa</taxon>
        <taxon>Ecdysozoa</taxon>
        <taxon>Nematoda</taxon>
        <taxon>Chromadorea</taxon>
        <taxon>Rhabditida</taxon>
        <taxon>Rhabditina</taxon>
        <taxon>Rhabditomorpha</taxon>
        <taxon>Strongyloidea</taxon>
        <taxon>Metastrongylidae</taxon>
        <taxon>Parelaphostrongylus</taxon>
    </lineage>
</organism>
<proteinExistence type="predicted"/>
<evidence type="ECO:0000313" key="1">
    <source>
        <dbReference type="EMBL" id="KAJ1354300.1"/>
    </source>
</evidence>
<comment type="caution">
    <text evidence="1">The sequence shown here is derived from an EMBL/GenBank/DDBJ whole genome shotgun (WGS) entry which is preliminary data.</text>
</comment>
<accession>A0AAD5M910</accession>
<evidence type="ECO:0000313" key="2">
    <source>
        <dbReference type="Proteomes" id="UP001196413"/>
    </source>
</evidence>
<reference evidence="1" key="1">
    <citation type="submission" date="2021-06" db="EMBL/GenBank/DDBJ databases">
        <title>Parelaphostrongylus tenuis whole genome reference sequence.</title>
        <authorList>
            <person name="Garwood T.J."/>
            <person name="Larsen P.A."/>
            <person name="Fountain-Jones N.M."/>
            <person name="Garbe J.R."/>
            <person name="Macchietto M.G."/>
            <person name="Kania S.A."/>
            <person name="Gerhold R.W."/>
            <person name="Richards J.E."/>
            <person name="Wolf T.M."/>
        </authorList>
    </citation>
    <scope>NUCLEOTIDE SEQUENCE</scope>
    <source>
        <strain evidence="1">MNPRO001-30</strain>
        <tissue evidence="1">Meninges</tissue>
    </source>
</reference>
<dbReference type="EMBL" id="JAHQIW010002017">
    <property type="protein sequence ID" value="KAJ1354300.1"/>
    <property type="molecule type" value="Genomic_DNA"/>
</dbReference>
<sequence length="52" mass="5924">MDGFRFTINDMEILRLVANQGDPRSRKIAHTEVLEGDKRRGVSILVTNVLKL</sequence>
<keyword evidence="2" id="KW-1185">Reference proteome</keyword>
<name>A0AAD5M910_PARTN</name>
<dbReference type="AlphaFoldDB" id="A0AAD5M910"/>